<gene>
    <name evidence="1" type="ORF">M997_2188</name>
</gene>
<keyword evidence="2" id="KW-1185">Reference proteome</keyword>
<dbReference type="RefSeq" id="WP_275658103.1">
    <property type="nucleotide sequence ID" value="NZ_LXEV01000023.1"/>
</dbReference>
<dbReference type="AlphaFoldDB" id="A0AAJ3LTK9"/>
<protein>
    <submittedName>
        <fullName evidence="1">Uncharacterized protein</fullName>
    </submittedName>
</protein>
<organism evidence="1 2">
    <name type="scientific">Proteus hauseri ATCC 700826</name>
    <dbReference type="NCBI Taxonomy" id="1354271"/>
    <lineage>
        <taxon>Bacteria</taxon>
        <taxon>Pseudomonadati</taxon>
        <taxon>Pseudomonadota</taxon>
        <taxon>Gammaproteobacteria</taxon>
        <taxon>Enterobacterales</taxon>
        <taxon>Morganellaceae</taxon>
        <taxon>Proteus</taxon>
    </lineage>
</organism>
<sequence length="40" mass="4800">MRAIKVLTAFSLMCVKRYDVYEDDIKHDNVERMKIINQVL</sequence>
<reference evidence="1 2" key="1">
    <citation type="submission" date="2016-04" db="EMBL/GenBank/DDBJ databases">
        <title>ATOL: Assembling a taxonomically balanced genome-scale reconstruction of the evolutionary history of the Enterobacteriaceae.</title>
        <authorList>
            <person name="Plunkett G.III."/>
            <person name="Neeno-Eckwall E.C."/>
            <person name="Glasner J.D."/>
            <person name="Perna N.T."/>
        </authorList>
    </citation>
    <scope>NUCLEOTIDE SEQUENCE [LARGE SCALE GENOMIC DNA]</scope>
    <source>
        <strain evidence="1 2">ATCC 700826</strain>
    </source>
</reference>
<dbReference type="Proteomes" id="UP000078250">
    <property type="component" value="Unassembled WGS sequence"/>
</dbReference>
<comment type="caution">
    <text evidence="1">The sequence shown here is derived from an EMBL/GenBank/DDBJ whole genome shotgun (WGS) entry which is preliminary data.</text>
</comment>
<dbReference type="EMBL" id="LXEV01000023">
    <property type="protein sequence ID" value="OAT46706.1"/>
    <property type="molecule type" value="Genomic_DNA"/>
</dbReference>
<accession>A0AAJ3LTK9</accession>
<evidence type="ECO:0000313" key="1">
    <source>
        <dbReference type="EMBL" id="OAT46706.1"/>
    </source>
</evidence>
<evidence type="ECO:0000313" key="2">
    <source>
        <dbReference type="Proteomes" id="UP000078250"/>
    </source>
</evidence>
<name>A0AAJ3LTK9_PROHU</name>
<proteinExistence type="predicted"/>